<evidence type="ECO:0000313" key="1">
    <source>
        <dbReference type="EMBL" id="EKY01053.1"/>
    </source>
</evidence>
<name>L1NCF8_9PORP</name>
<accession>L1NCF8</accession>
<evidence type="ECO:0000313" key="2">
    <source>
        <dbReference type="Proteomes" id="UP000010408"/>
    </source>
</evidence>
<sequence length="116" mass="13025">MLLAVPFIPHHHHDKALCTVVERCDNDNTDNDKHTGHNDDDTACIEDGGLFVSKSDVHNNTSYKIIPAFVYAICRVAIAELFPVKKVPCEWEGITIYQSAELNRTNALRAPPHIIF</sequence>
<dbReference type="eggNOG" id="ENOG502ZP0P">
    <property type="taxonomic scope" value="Bacteria"/>
</dbReference>
<protein>
    <submittedName>
        <fullName evidence="1">Uncharacterized protein</fullName>
    </submittedName>
</protein>
<dbReference type="RefSeq" id="WP_005467199.1">
    <property type="nucleotide sequence ID" value="NZ_KB291030.1"/>
</dbReference>
<dbReference type="Proteomes" id="UP000010408">
    <property type="component" value="Unassembled WGS sequence"/>
</dbReference>
<gene>
    <name evidence="1" type="ORF">HMPREF9134_01153</name>
</gene>
<dbReference type="AlphaFoldDB" id="L1NCF8"/>
<dbReference type="HOGENOM" id="CLU_1912817_0_0_10"/>
<proteinExistence type="predicted"/>
<comment type="caution">
    <text evidence="1">The sequence shown here is derived from an EMBL/GenBank/DDBJ whole genome shotgun (WGS) entry which is preliminary data.</text>
</comment>
<reference evidence="1 2" key="1">
    <citation type="submission" date="2012-05" db="EMBL/GenBank/DDBJ databases">
        <authorList>
            <person name="Weinstock G."/>
            <person name="Sodergren E."/>
            <person name="Lobos E.A."/>
            <person name="Fulton L."/>
            <person name="Fulton R."/>
            <person name="Courtney L."/>
            <person name="Fronick C."/>
            <person name="O'Laughlin M."/>
            <person name="Godfrey J."/>
            <person name="Wilson R.M."/>
            <person name="Miner T."/>
            <person name="Farmer C."/>
            <person name="Delehaunty K."/>
            <person name="Cordes M."/>
            <person name="Minx P."/>
            <person name="Tomlinson C."/>
            <person name="Chen J."/>
            <person name="Wollam A."/>
            <person name="Pepin K.H."/>
            <person name="Bhonagiri V."/>
            <person name="Zhang X."/>
            <person name="Suruliraj S."/>
            <person name="Warren W."/>
            <person name="Mitreva M."/>
            <person name="Mardis E.R."/>
            <person name="Wilson R.K."/>
        </authorList>
    </citation>
    <scope>NUCLEOTIDE SEQUENCE [LARGE SCALE GENOMIC DNA]</scope>
    <source>
        <strain evidence="1 2">F0037</strain>
    </source>
</reference>
<organism evidence="1 2">
    <name type="scientific">Porphyromonas catoniae F0037</name>
    <dbReference type="NCBI Taxonomy" id="1127696"/>
    <lineage>
        <taxon>Bacteria</taxon>
        <taxon>Pseudomonadati</taxon>
        <taxon>Bacteroidota</taxon>
        <taxon>Bacteroidia</taxon>
        <taxon>Bacteroidales</taxon>
        <taxon>Porphyromonadaceae</taxon>
        <taxon>Porphyromonas</taxon>
    </lineage>
</organism>
<dbReference type="EMBL" id="AMEQ01000032">
    <property type="protein sequence ID" value="EKY01053.1"/>
    <property type="molecule type" value="Genomic_DNA"/>
</dbReference>